<dbReference type="InterPro" id="IPR007125">
    <property type="entry name" value="H2A/H2B/H3"/>
</dbReference>
<reference evidence="2 3" key="1">
    <citation type="submission" date="2015-09" db="EMBL/GenBank/DDBJ databases">
        <title>Trachymyrmex cornetzi WGS genome.</title>
        <authorList>
            <person name="Nygaard S."/>
            <person name="Hu H."/>
            <person name="Boomsma J."/>
            <person name="Zhang G."/>
        </authorList>
    </citation>
    <scope>NUCLEOTIDE SEQUENCE [LARGE SCALE GENOMIC DNA]</scope>
    <source>
        <strain evidence="2">Tcor2-1</strain>
        <tissue evidence="2">Whole body</tissue>
    </source>
</reference>
<keyword evidence="3" id="KW-1185">Reference proteome</keyword>
<evidence type="ECO:0000313" key="2">
    <source>
        <dbReference type="EMBL" id="KYN21469.1"/>
    </source>
</evidence>
<feature type="domain" description="Core Histone H2A/H2B/H3" evidence="1">
    <location>
        <begin position="7"/>
        <end position="50"/>
    </location>
</feature>
<evidence type="ECO:0000259" key="1">
    <source>
        <dbReference type="Pfam" id="PF00125"/>
    </source>
</evidence>
<dbReference type="SUPFAM" id="SSF47113">
    <property type="entry name" value="Histone-fold"/>
    <property type="match status" value="1"/>
</dbReference>
<evidence type="ECO:0000313" key="3">
    <source>
        <dbReference type="Proteomes" id="UP000078492"/>
    </source>
</evidence>
<dbReference type="Proteomes" id="UP000078492">
    <property type="component" value="Unassembled WGS sequence"/>
</dbReference>
<protein>
    <recommendedName>
        <fullName evidence="1">Core Histone H2A/H2B/H3 domain-containing protein</fullName>
    </recommendedName>
</protein>
<dbReference type="AlphaFoldDB" id="A0A151J949"/>
<proteinExistence type="predicted"/>
<dbReference type="EMBL" id="KQ979441">
    <property type="protein sequence ID" value="KYN21469.1"/>
    <property type="molecule type" value="Genomic_DNA"/>
</dbReference>
<gene>
    <name evidence="2" type="ORF">ALC57_06157</name>
</gene>
<dbReference type="GO" id="GO:0046982">
    <property type="term" value="F:protein heterodimerization activity"/>
    <property type="evidence" value="ECO:0007669"/>
    <property type="project" value="InterPro"/>
</dbReference>
<dbReference type="STRING" id="471704.A0A151J949"/>
<name>A0A151J949_9HYME</name>
<dbReference type="GO" id="GO:0003677">
    <property type="term" value="F:DNA binding"/>
    <property type="evidence" value="ECO:0007669"/>
    <property type="project" value="InterPro"/>
</dbReference>
<dbReference type="Pfam" id="PF00125">
    <property type="entry name" value="Histone"/>
    <property type="match status" value="1"/>
</dbReference>
<organism evidence="2 3">
    <name type="scientific">Trachymyrmex cornetzi</name>
    <dbReference type="NCBI Taxonomy" id="471704"/>
    <lineage>
        <taxon>Eukaryota</taxon>
        <taxon>Metazoa</taxon>
        <taxon>Ecdysozoa</taxon>
        <taxon>Arthropoda</taxon>
        <taxon>Hexapoda</taxon>
        <taxon>Insecta</taxon>
        <taxon>Pterygota</taxon>
        <taxon>Neoptera</taxon>
        <taxon>Endopterygota</taxon>
        <taxon>Hymenoptera</taxon>
        <taxon>Apocrita</taxon>
        <taxon>Aculeata</taxon>
        <taxon>Formicoidea</taxon>
        <taxon>Formicidae</taxon>
        <taxon>Myrmicinae</taxon>
        <taxon>Trachymyrmex</taxon>
    </lineage>
</organism>
<accession>A0A151J949</accession>
<sequence length="63" mass="7437">MDIFPRETVTRIRASALEALQEAAELYLAQLFEDSLLALYAERITTKRHDFNAQAEWPQRYHQ</sequence>
<dbReference type="Gene3D" id="1.10.20.10">
    <property type="entry name" value="Histone, subunit A"/>
    <property type="match status" value="1"/>
</dbReference>
<dbReference type="InterPro" id="IPR009072">
    <property type="entry name" value="Histone-fold"/>
</dbReference>